<dbReference type="Proteomes" id="UP000321947">
    <property type="component" value="Unassembled WGS sequence"/>
</dbReference>
<evidence type="ECO:0000313" key="2">
    <source>
        <dbReference type="EMBL" id="TYK18458.1"/>
    </source>
</evidence>
<comment type="caution">
    <text evidence="2">The sequence shown here is derived from an EMBL/GenBank/DDBJ whole genome shotgun (WGS) entry which is preliminary data.</text>
</comment>
<dbReference type="EMBL" id="SSTE01018442">
    <property type="protein sequence ID" value="KAA0039186.1"/>
    <property type="molecule type" value="Genomic_DNA"/>
</dbReference>
<sequence length="91" mass="10393">MIVYCTGRSSPICNIVQLVEQSSMNRVARAKQGYNHNSDAKCFYNDCTSSLNNEMLIIKCWNSCPSLPQRVLNLSLEIRYARKSWVDGWAT</sequence>
<protein>
    <submittedName>
        <fullName evidence="2">NBS-LRR type resistance protein</fullName>
    </submittedName>
</protein>
<dbReference type="Proteomes" id="UP000321393">
    <property type="component" value="Unassembled WGS sequence"/>
</dbReference>
<evidence type="ECO:0000313" key="3">
    <source>
        <dbReference type="Proteomes" id="UP000321393"/>
    </source>
</evidence>
<accession>A0A5D3D4I4</accession>
<gene>
    <name evidence="2" type="ORF">E5676_scaffold607G00180</name>
    <name evidence="1" type="ORF">E6C27_scaffold121G00930</name>
</gene>
<organism evidence="2 4">
    <name type="scientific">Cucumis melo var. makuwa</name>
    <name type="common">Oriental melon</name>
    <dbReference type="NCBI Taxonomy" id="1194695"/>
    <lineage>
        <taxon>Eukaryota</taxon>
        <taxon>Viridiplantae</taxon>
        <taxon>Streptophyta</taxon>
        <taxon>Embryophyta</taxon>
        <taxon>Tracheophyta</taxon>
        <taxon>Spermatophyta</taxon>
        <taxon>Magnoliopsida</taxon>
        <taxon>eudicotyledons</taxon>
        <taxon>Gunneridae</taxon>
        <taxon>Pentapetalae</taxon>
        <taxon>rosids</taxon>
        <taxon>fabids</taxon>
        <taxon>Cucurbitales</taxon>
        <taxon>Cucurbitaceae</taxon>
        <taxon>Benincaseae</taxon>
        <taxon>Cucumis</taxon>
    </lineage>
</organism>
<proteinExistence type="predicted"/>
<reference evidence="3 4" key="1">
    <citation type="submission" date="2019-08" db="EMBL/GenBank/DDBJ databases">
        <title>Draft genome sequences of two oriental melons (Cucumis melo L. var makuwa).</title>
        <authorList>
            <person name="Kwon S.-Y."/>
        </authorList>
    </citation>
    <scope>NUCLEOTIDE SEQUENCE [LARGE SCALE GENOMIC DNA]</scope>
    <source>
        <strain evidence="4">cv. Chang Bougi</strain>
        <strain evidence="3">cv. SW 3</strain>
        <tissue evidence="2">Leaf</tissue>
    </source>
</reference>
<name>A0A5D3D4I4_CUCMM</name>
<evidence type="ECO:0000313" key="1">
    <source>
        <dbReference type="EMBL" id="KAA0039186.1"/>
    </source>
</evidence>
<dbReference type="EMBL" id="SSTD01007883">
    <property type="protein sequence ID" value="TYK18458.1"/>
    <property type="molecule type" value="Genomic_DNA"/>
</dbReference>
<evidence type="ECO:0000313" key="4">
    <source>
        <dbReference type="Proteomes" id="UP000321947"/>
    </source>
</evidence>
<dbReference type="AlphaFoldDB" id="A0A5D3D4I4"/>